<dbReference type="Gene3D" id="1.10.357.10">
    <property type="entry name" value="Tetracycline Repressor, domain 2"/>
    <property type="match status" value="1"/>
</dbReference>
<evidence type="ECO:0000256" key="1">
    <source>
        <dbReference type="ARBA" id="ARBA00023015"/>
    </source>
</evidence>
<protein>
    <submittedName>
        <fullName evidence="6">Regulatory protein TetR</fullName>
    </submittedName>
</protein>
<feature type="domain" description="HTH tetR-type" evidence="5">
    <location>
        <begin position="25"/>
        <end position="85"/>
    </location>
</feature>
<dbReference type="Proteomes" id="UP000002484">
    <property type="component" value="Chromosome"/>
</dbReference>
<keyword evidence="3" id="KW-0804">Transcription</keyword>
<dbReference type="SUPFAM" id="SSF46689">
    <property type="entry name" value="Homeodomain-like"/>
    <property type="match status" value="1"/>
</dbReference>
<dbReference type="InParanoid" id="E3J2Q8"/>
<keyword evidence="7" id="KW-1185">Reference proteome</keyword>
<dbReference type="STRING" id="298654.FraEuI1c_3712"/>
<dbReference type="InterPro" id="IPR001647">
    <property type="entry name" value="HTH_TetR"/>
</dbReference>
<keyword evidence="1" id="KW-0805">Transcription regulation</keyword>
<gene>
    <name evidence="6" type="ordered locus">FraEuI1c_3712</name>
</gene>
<proteinExistence type="predicted"/>
<evidence type="ECO:0000256" key="2">
    <source>
        <dbReference type="ARBA" id="ARBA00023125"/>
    </source>
</evidence>
<dbReference type="AlphaFoldDB" id="E3J2Q8"/>
<evidence type="ECO:0000256" key="4">
    <source>
        <dbReference type="PROSITE-ProRule" id="PRU00335"/>
    </source>
</evidence>
<dbReference type="InterPro" id="IPR009057">
    <property type="entry name" value="Homeodomain-like_sf"/>
</dbReference>
<dbReference type="GO" id="GO:0000976">
    <property type="term" value="F:transcription cis-regulatory region binding"/>
    <property type="evidence" value="ECO:0007669"/>
    <property type="project" value="TreeGrafter"/>
</dbReference>
<name>E3J2Q8_PSEI1</name>
<dbReference type="PANTHER" id="PTHR30055">
    <property type="entry name" value="HTH-TYPE TRANSCRIPTIONAL REGULATOR RUTR"/>
    <property type="match status" value="1"/>
</dbReference>
<dbReference type="KEGG" id="fri:FraEuI1c_3712"/>
<dbReference type="HOGENOM" id="CLU_088572_1_0_11"/>
<dbReference type="EMBL" id="CP002299">
    <property type="protein sequence ID" value="ADP81719.1"/>
    <property type="molecule type" value="Genomic_DNA"/>
</dbReference>
<evidence type="ECO:0000259" key="5">
    <source>
        <dbReference type="PROSITE" id="PS50977"/>
    </source>
</evidence>
<dbReference type="PROSITE" id="PS50977">
    <property type="entry name" value="HTH_TETR_2"/>
    <property type="match status" value="1"/>
</dbReference>
<dbReference type="Pfam" id="PF00440">
    <property type="entry name" value="TetR_N"/>
    <property type="match status" value="1"/>
</dbReference>
<accession>E3J2Q8</accession>
<dbReference type="RefSeq" id="WP_013424837.1">
    <property type="nucleotide sequence ID" value="NC_014666.1"/>
</dbReference>
<evidence type="ECO:0000256" key="3">
    <source>
        <dbReference type="ARBA" id="ARBA00023163"/>
    </source>
</evidence>
<reference evidence="6 7" key="1">
    <citation type="submission" date="2010-10" db="EMBL/GenBank/DDBJ databases">
        <title>Complete sequence of Frankia sp. EuI1c.</title>
        <authorList>
            <consortium name="US DOE Joint Genome Institute"/>
            <person name="Lucas S."/>
            <person name="Copeland A."/>
            <person name="Lapidus A."/>
            <person name="Cheng J.-F."/>
            <person name="Bruce D."/>
            <person name="Goodwin L."/>
            <person name="Pitluck S."/>
            <person name="Chertkov O."/>
            <person name="Detter J.C."/>
            <person name="Han C."/>
            <person name="Tapia R."/>
            <person name="Land M."/>
            <person name="Hauser L."/>
            <person name="Jeffries C."/>
            <person name="Kyrpides N."/>
            <person name="Ivanova N."/>
            <person name="Mikhailova N."/>
            <person name="Beauchemin N."/>
            <person name="Sen A."/>
            <person name="Sur S.A."/>
            <person name="Gtari M."/>
            <person name="Wall L."/>
            <person name="Tisa L."/>
            <person name="Woyke T."/>
        </authorList>
    </citation>
    <scope>NUCLEOTIDE SEQUENCE [LARGE SCALE GENOMIC DNA]</scope>
    <source>
        <strain evidence="7">DSM 45817 / CECT 9037 / EuI1c</strain>
    </source>
</reference>
<evidence type="ECO:0000313" key="7">
    <source>
        <dbReference type="Proteomes" id="UP000002484"/>
    </source>
</evidence>
<dbReference type="PANTHER" id="PTHR30055:SF234">
    <property type="entry name" value="HTH-TYPE TRANSCRIPTIONAL REGULATOR BETI"/>
    <property type="match status" value="1"/>
</dbReference>
<evidence type="ECO:0000313" key="6">
    <source>
        <dbReference type="EMBL" id="ADP81719.1"/>
    </source>
</evidence>
<dbReference type="InterPro" id="IPR050109">
    <property type="entry name" value="HTH-type_TetR-like_transc_reg"/>
</dbReference>
<dbReference type="eggNOG" id="COG1309">
    <property type="taxonomic scope" value="Bacteria"/>
</dbReference>
<organism evidence="6 7">
    <name type="scientific">Pseudofrankia inefficax (strain DSM 45817 / CECT 9037 / DDB 130130 / EuI1c)</name>
    <name type="common">Frankia inefficax</name>
    <dbReference type="NCBI Taxonomy" id="298654"/>
    <lineage>
        <taxon>Bacteria</taxon>
        <taxon>Bacillati</taxon>
        <taxon>Actinomycetota</taxon>
        <taxon>Actinomycetes</taxon>
        <taxon>Frankiales</taxon>
        <taxon>Frankiaceae</taxon>
        <taxon>Pseudofrankia</taxon>
    </lineage>
</organism>
<keyword evidence="2 4" id="KW-0238">DNA-binding</keyword>
<sequence length="217" mass="23676">MTASAKRQEGAVRRPRLDGVEFDDLSTGAQLREIALGLFADHGIQATSIRMVAAAAGVSPGAILHYYPSKKALESAVREEVLRRVFHRAQAVSPSDAPLEALANRFRAYAEVVQSQPALARYMRRVFIEGGEESVELFRTLVEALGAEHSARVAAGRAREFEDPEVGIALYFHLVSAQVLIGPLLEAVVGLNLEDPEDVARLNRALMDLLSRALFSQ</sequence>
<dbReference type="GO" id="GO:0003700">
    <property type="term" value="F:DNA-binding transcription factor activity"/>
    <property type="evidence" value="ECO:0007669"/>
    <property type="project" value="TreeGrafter"/>
</dbReference>
<dbReference type="PRINTS" id="PR00455">
    <property type="entry name" value="HTHTETR"/>
</dbReference>
<feature type="DNA-binding region" description="H-T-H motif" evidence="4">
    <location>
        <begin position="48"/>
        <end position="67"/>
    </location>
</feature>